<evidence type="ECO:0000256" key="1">
    <source>
        <dbReference type="ARBA" id="ARBA00009437"/>
    </source>
</evidence>
<reference evidence="7" key="1">
    <citation type="submission" date="2016-09" db="EMBL/GenBank/DDBJ databases">
        <authorList>
            <person name="Varghese N."/>
            <person name="Submissions S."/>
        </authorList>
    </citation>
    <scope>NUCLEOTIDE SEQUENCE [LARGE SCALE GENOMIC DNA]</scope>
    <source>
        <strain evidence="7">JS23</strain>
    </source>
</reference>
<dbReference type="InterPro" id="IPR036388">
    <property type="entry name" value="WH-like_DNA-bd_sf"/>
</dbReference>
<dbReference type="PANTHER" id="PTHR30346">
    <property type="entry name" value="TRANSCRIPTIONAL DUAL REGULATOR HCAR-RELATED"/>
    <property type="match status" value="1"/>
</dbReference>
<dbReference type="SUPFAM" id="SSF53850">
    <property type="entry name" value="Periplasmic binding protein-like II"/>
    <property type="match status" value="1"/>
</dbReference>
<organism evidence="6 7">
    <name type="scientific">Chitinasiproducens palmae</name>
    <dbReference type="NCBI Taxonomy" id="1770053"/>
    <lineage>
        <taxon>Bacteria</taxon>
        <taxon>Pseudomonadati</taxon>
        <taxon>Pseudomonadota</taxon>
        <taxon>Betaproteobacteria</taxon>
        <taxon>Burkholderiales</taxon>
        <taxon>Burkholderiaceae</taxon>
        <taxon>Chitinasiproducens</taxon>
    </lineage>
</organism>
<protein>
    <submittedName>
        <fullName evidence="6">DNA-binding transcriptional regulator, LysR family</fullName>
    </submittedName>
</protein>
<comment type="similarity">
    <text evidence="1">Belongs to the LysR transcriptional regulatory family.</text>
</comment>
<dbReference type="GO" id="GO:0003677">
    <property type="term" value="F:DNA binding"/>
    <property type="evidence" value="ECO:0007669"/>
    <property type="project" value="UniProtKB-KW"/>
</dbReference>
<keyword evidence="4" id="KW-0804">Transcription</keyword>
<dbReference type="Gene3D" id="1.10.10.10">
    <property type="entry name" value="Winged helix-like DNA-binding domain superfamily/Winged helix DNA-binding domain"/>
    <property type="match status" value="1"/>
</dbReference>
<sequence>MMRELRTFLAVVRHGTFARAGTQVGLTQSAVSAQIQRLEEELGVSLFHRTGRAATLSEAGRQAVPAAEAVLAAFATLADRAGAIEDFGLLRIGAIASAQASVLVSAIERFRAAAPGWRVRITPGVSLNLLAQVDGGELDAAVLVKPPFTLPAELQARTLLREPFVLLAPASMAGRAWRDALRVAPFVRYDRGSFGGRLVERFLKKTRIDVDEVVELDELQAIVGLVARGIGVALLPHAASLHLPGEVAVLPLGEHAFHREIVLVQRRAAGQSAIVAQFADCL</sequence>
<feature type="domain" description="HTH lysR-type" evidence="5">
    <location>
        <begin position="1"/>
        <end position="57"/>
    </location>
</feature>
<evidence type="ECO:0000313" key="7">
    <source>
        <dbReference type="Proteomes" id="UP000243719"/>
    </source>
</evidence>
<evidence type="ECO:0000256" key="3">
    <source>
        <dbReference type="ARBA" id="ARBA00023125"/>
    </source>
</evidence>
<dbReference type="GO" id="GO:0003700">
    <property type="term" value="F:DNA-binding transcription factor activity"/>
    <property type="evidence" value="ECO:0007669"/>
    <property type="project" value="InterPro"/>
</dbReference>
<dbReference type="GO" id="GO:0032993">
    <property type="term" value="C:protein-DNA complex"/>
    <property type="evidence" value="ECO:0007669"/>
    <property type="project" value="TreeGrafter"/>
</dbReference>
<evidence type="ECO:0000313" key="6">
    <source>
        <dbReference type="EMBL" id="SDV47100.1"/>
    </source>
</evidence>
<dbReference type="Gene3D" id="3.40.190.290">
    <property type="match status" value="1"/>
</dbReference>
<evidence type="ECO:0000259" key="5">
    <source>
        <dbReference type="PROSITE" id="PS50931"/>
    </source>
</evidence>
<dbReference type="OrthoDB" id="9803735at2"/>
<dbReference type="Proteomes" id="UP000243719">
    <property type="component" value="Unassembled WGS sequence"/>
</dbReference>
<dbReference type="PRINTS" id="PR00039">
    <property type="entry name" value="HTHLYSR"/>
</dbReference>
<dbReference type="InterPro" id="IPR036390">
    <property type="entry name" value="WH_DNA-bd_sf"/>
</dbReference>
<evidence type="ECO:0000256" key="2">
    <source>
        <dbReference type="ARBA" id="ARBA00023015"/>
    </source>
</evidence>
<dbReference type="InterPro" id="IPR005119">
    <property type="entry name" value="LysR_subst-bd"/>
</dbReference>
<accession>A0A1H2PLY4</accession>
<keyword evidence="2" id="KW-0805">Transcription regulation</keyword>
<dbReference type="PROSITE" id="PS50931">
    <property type="entry name" value="HTH_LYSR"/>
    <property type="match status" value="1"/>
</dbReference>
<name>A0A1H2PLY4_9BURK</name>
<dbReference type="STRING" id="1770053.SAMN05216551_102271"/>
<dbReference type="SUPFAM" id="SSF46785">
    <property type="entry name" value="Winged helix' DNA-binding domain"/>
    <property type="match status" value="1"/>
</dbReference>
<dbReference type="PANTHER" id="PTHR30346:SF28">
    <property type="entry name" value="HTH-TYPE TRANSCRIPTIONAL REGULATOR CYNR"/>
    <property type="match status" value="1"/>
</dbReference>
<evidence type="ECO:0000256" key="4">
    <source>
        <dbReference type="ARBA" id="ARBA00023163"/>
    </source>
</evidence>
<dbReference type="InterPro" id="IPR000847">
    <property type="entry name" value="LysR_HTH_N"/>
</dbReference>
<dbReference type="FunFam" id="1.10.10.10:FF:000001">
    <property type="entry name" value="LysR family transcriptional regulator"/>
    <property type="match status" value="1"/>
</dbReference>
<dbReference type="AlphaFoldDB" id="A0A1H2PLY4"/>
<keyword evidence="3 6" id="KW-0238">DNA-binding</keyword>
<dbReference type="Pfam" id="PF03466">
    <property type="entry name" value="LysR_substrate"/>
    <property type="match status" value="1"/>
</dbReference>
<gene>
    <name evidence="6" type="ORF">SAMN05216551_102271</name>
</gene>
<dbReference type="CDD" id="cd08427">
    <property type="entry name" value="PBP2_LTTR_like_2"/>
    <property type="match status" value="1"/>
</dbReference>
<keyword evidence="7" id="KW-1185">Reference proteome</keyword>
<dbReference type="Pfam" id="PF00126">
    <property type="entry name" value="HTH_1"/>
    <property type="match status" value="1"/>
</dbReference>
<proteinExistence type="inferred from homology"/>
<dbReference type="EMBL" id="FNLO01000002">
    <property type="protein sequence ID" value="SDV47100.1"/>
    <property type="molecule type" value="Genomic_DNA"/>
</dbReference>